<comment type="caution">
    <text evidence="3">The sequence shown here is derived from an EMBL/GenBank/DDBJ whole genome shotgun (WGS) entry which is preliminary data.</text>
</comment>
<reference evidence="3 4" key="1">
    <citation type="submission" date="2018-02" db="EMBL/GenBank/DDBJ databases">
        <title>Genomic Encyclopedia of Archaeal and Bacterial Type Strains, Phase II (KMG-II): from individual species to whole genera.</title>
        <authorList>
            <person name="Goeker M."/>
        </authorList>
    </citation>
    <scope>NUCLEOTIDE SEQUENCE [LARGE SCALE GENOMIC DNA]</scope>
    <source>
        <strain evidence="3 4">DSM 18921</strain>
    </source>
</reference>
<proteinExistence type="predicted"/>
<dbReference type="InterPro" id="IPR002477">
    <property type="entry name" value="Peptidoglycan-bd-like"/>
</dbReference>
<dbReference type="EMBL" id="PVEP01000001">
    <property type="protein sequence ID" value="PQV58979.1"/>
    <property type="molecule type" value="Genomic_DNA"/>
</dbReference>
<name>A0A2S8SE00_9RHOB</name>
<evidence type="ECO:0000313" key="3">
    <source>
        <dbReference type="EMBL" id="PQV58979.1"/>
    </source>
</evidence>
<dbReference type="Pfam" id="PF01471">
    <property type="entry name" value="PG_binding_1"/>
    <property type="match status" value="1"/>
</dbReference>
<dbReference type="SUPFAM" id="SSF50494">
    <property type="entry name" value="Trypsin-like serine proteases"/>
    <property type="match status" value="1"/>
</dbReference>
<feature type="domain" description="Peptidoglycan binding-like" evidence="2">
    <location>
        <begin position="155"/>
        <end position="209"/>
    </location>
</feature>
<sequence length="589" mass="61983">MRLTRLWIGIVLWLAASAASWAQQSWVQIEARPTLSEAEERARAYANAFPNVAGFAMSTGWYAIALGPYTDTEAAVQLQLLRGERLIPSDSYVSDGGRFGRQFWPVGGAVTAPAPASGPVVSVETPQAQTPAVTLPAVLPDETPAEARRSEALLTGDDRKELQEALQWYGHYAGAIDGAFGPGTRRSMAEWQTAEGLEPTGVLTTAQRGRLLSGYEGERDAIGFQAVAEDEAGIEITLPLSLVAFDRYQPPFVQYKEKDGSGYRALLISQPGDQTTLSGLYDLMQTLEIVPLEGERQLGRNSFVLTGANDRIGSYTEVALKGGFVKGFTLVWPMADAARAEKVLAAMKSGFRPVGDHALDDSLGQPMAVSRADLVAGLAVRRPLMSRSGFYVDATGRVATTTEVLKGCGRLTIDGGIAMTVAAQDDVNGVAILMPDTALAPLGVAQLKASATGVGGEIAVAGYSYPDTLTEPVVTFGTLADTKDLDGNTARERLALKALEGDAGGPVLDATGRVIGMLLPKVSDGGRILPEDVSFAADSAVIRSAMGPAETTGATAGEAETTTPAPGAMAAEDLARLGRDMTVQVSCWE</sequence>
<evidence type="ECO:0000313" key="4">
    <source>
        <dbReference type="Proteomes" id="UP000238338"/>
    </source>
</evidence>
<dbReference type="Gene3D" id="2.40.10.120">
    <property type="match status" value="1"/>
</dbReference>
<dbReference type="InterPro" id="IPR009003">
    <property type="entry name" value="Peptidase_S1_PA"/>
</dbReference>
<protein>
    <submittedName>
        <fullName evidence="3">Trypsin-like peptidase</fullName>
    </submittedName>
</protein>
<dbReference type="RefSeq" id="WP_105513194.1">
    <property type="nucleotide sequence ID" value="NZ_PVEP01000001.1"/>
</dbReference>
<dbReference type="AlphaFoldDB" id="A0A2S8SE00"/>
<accession>A0A2S8SE00</accession>
<dbReference type="InterPro" id="IPR036365">
    <property type="entry name" value="PGBD-like_sf"/>
</dbReference>
<keyword evidence="4" id="KW-1185">Reference proteome</keyword>
<dbReference type="Gene3D" id="1.10.101.10">
    <property type="entry name" value="PGBD-like superfamily/PGBD"/>
    <property type="match status" value="1"/>
</dbReference>
<dbReference type="Pfam" id="PF13365">
    <property type="entry name" value="Trypsin_2"/>
    <property type="match status" value="1"/>
</dbReference>
<organism evidence="3 4">
    <name type="scientific">Albidovulum denitrificans</name>
    <dbReference type="NCBI Taxonomy" id="404881"/>
    <lineage>
        <taxon>Bacteria</taxon>
        <taxon>Pseudomonadati</taxon>
        <taxon>Pseudomonadota</taxon>
        <taxon>Alphaproteobacteria</taxon>
        <taxon>Rhodobacterales</taxon>
        <taxon>Paracoccaceae</taxon>
        <taxon>Albidovulum</taxon>
    </lineage>
</organism>
<evidence type="ECO:0000259" key="2">
    <source>
        <dbReference type="Pfam" id="PF01471"/>
    </source>
</evidence>
<evidence type="ECO:0000256" key="1">
    <source>
        <dbReference type="SAM" id="SignalP"/>
    </source>
</evidence>
<dbReference type="SUPFAM" id="SSF47090">
    <property type="entry name" value="PGBD-like"/>
    <property type="match status" value="1"/>
</dbReference>
<dbReference type="InterPro" id="IPR036366">
    <property type="entry name" value="PGBDSf"/>
</dbReference>
<gene>
    <name evidence="3" type="ORF">LX70_00799</name>
</gene>
<feature type="signal peptide" evidence="1">
    <location>
        <begin position="1"/>
        <end position="22"/>
    </location>
</feature>
<dbReference type="OrthoDB" id="6810892at2"/>
<dbReference type="Proteomes" id="UP000238338">
    <property type="component" value="Unassembled WGS sequence"/>
</dbReference>
<feature type="chain" id="PRO_5015392862" evidence="1">
    <location>
        <begin position="23"/>
        <end position="589"/>
    </location>
</feature>
<keyword evidence="1" id="KW-0732">Signal</keyword>